<dbReference type="InterPro" id="IPR036962">
    <property type="entry name" value="Glyco_hydro_3_N_sf"/>
</dbReference>
<dbReference type="SUPFAM" id="SSF52279">
    <property type="entry name" value="Beta-D-glucan exohydrolase, C-terminal domain"/>
    <property type="match status" value="1"/>
</dbReference>
<dbReference type="EC" id="3.2.1.21" evidence="4"/>
<dbReference type="AlphaFoldDB" id="A0A0C3F0L9"/>
<dbReference type="Pfam" id="PF00933">
    <property type="entry name" value="Glyco_hydro_3"/>
    <property type="match status" value="1"/>
</dbReference>
<keyword evidence="10" id="KW-0624">Polysaccharide degradation</keyword>
<evidence type="ECO:0000313" key="14">
    <source>
        <dbReference type="Proteomes" id="UP000054166"/>
    </source>
</evidence>
<dbReference type="SMART" id="SM01217">
    <property type="entry name" value="Fn3_like"/>
    <property type="match status" value="1"/>
</dbReference>
<keyword evidence="7" id="KW-0325">Glycoprotein</keyword>
<evidence type="ECO:0000256" key="9">
    <source>
        <dbReference type="ARBA" id="ARBA00023295"/>
    </source>
</evidence>
<keyword evidence="8" id="KW-0119">Carbohydrate metabolism</keyword>
<sequence length="851" mass="91720">MKQPTFLLLHCLVVGTLALGQTWQSNHHRRSVRALAIKPSAAASHDTSNVSGVSPFADNGTALASSSGRNAANETGNASFSSSLVGSFNLFLIVCSTTAKSTEPISGDGGWETAAAKAKAFIKGLTIDEKVNLTTGVDSIGRCIGNTGRVTRLNFDGICFEDSPVGVRLTDYASLFPAGVNIAATWDKGLMKKRGEAMGEEFRGKGVNVALGPMMNLARNAAAGRNWEGGGADPFLSGVHASMNVEGIQSKGVIACAKHYALNEQEHYRGYPVASSSNMDDRTFHEDQLWPFAESIKAGVGSVMCAYNRVNGTYSCENRRLLNDILKEELDFQGFMLSDWTAIESLYASVMNGADVNMPGMCNGDANQPNPAISNNSFWGQQLGDAVRNGTIPESRLDDMVTRLMAAYYQLGQDENYPPVNFDSSTENTYLHGQLVNEHVNVQGNHSEIIRTIGSASTILLKNVKNTLPIDFSKLKKITILGSDAGPNPDGPNACASRGCDQGTLAVGWGSGTANFPYLIDPYSAIQNYVHNKSPDTTIQAVLDDFDYGAVNETVIQADACFVFANADSGEGYVTVDTNAGDRNNLTLWHGGDELILTTAAQCANTIVVLHTVGAVLMEAWHDHPNVTAILYAGLPGQESGNSLLDVLVGTVNPSARLPYTIAKLRSDYPSDVLYTVSNKSTSFIPQINYDENLNIDYRHFDCANITPRYEFGFGLSYTTFSYSGLTIKVLSTVPANSMQPGGLSGLYSDALNVGFTVKNTGAHDGNEVAQLYIGFPESAKEPPRVLRGFERQFIKKGQSVNFSIGLRVKDISIWDTPSQQWVIPDGELTVYVGASSRKIYLHKTFALCLD</sequence>
<comment type="similarity">
    <text evidence="3">Belongs to the glycosyl hydrolase 3 family.</text>
</comment>
<comment type="pathway">
    <text evidence="2">Glycan metabolism; cellulose degradation.</text>
</comment>
<reference evidence="14" key="2">
    <citation type="submission" date="2015-01" db="EMBL/GenBank/DDBJ databases">
        <title>Evolutionary Origins and Diversification of the Mycorrhizal Mutualists.</title>
        <authorList>
            <consortium name="DOE Joint Genome Institute"/>
            <consortium name="Mycorrhizal Genomics Consortium"/>
            <person name="Kohler A."/>
            <person name="Kuo A."/>
            <person name="Nagy L.G."/>
            <person name="Floudas D."/>
            <person name="Copeland A."/>
            <person name="Barry K.W."/>
            <person name="Cichocki N."/>
            <person name="Veneault-Fourrey C."/>
            <person name="LaButti K."/>
            <person name="Lindquist E.A."/>
            <person name="Lipzen A."/>
            <person name="Lundell T."/>
            <person name="Morin E."/>
            <person name="Murat C."/>
            <person name="Riley R."/>
            <person name="Ohm R."/>
            <person name="Sun H."/>
            <person name="Tunlid A."/>
            <person name="Henrissat B."/>
            <person name="Grigoriev I.V."/>
            <person name="Hibbett D.S."/>
            <person name="Martin F."/>
        </authorList>
    </citation>
    <scope>NUCLEOTIDE SEQUENCE [LARGE SCALE GENOMIC DNA]</scope>
    <source>
        <strain evidence="14">F 1598</strain>
    </source>
</reference>
<evidence type="ECO:0000256" key="8">
    <source>
        <dbReference type="ARBA" id="ARBA00023277"/>
    </source>
</evidence>
<dbReference type="PRINTS" id="PR00133">
    <property type="entry name" value="GLHYDRLASE3"/>
</dbReference>
<evidence type="ECO:0000256" key="3">
    <source>
        <dbReference type="ARBA" id="ARBA00005336"/>
    </source>
</evidence>
<protein>
    <recommendedName>
        <fullName evidence="4">beta-glucosidase</fullName>
        <ecNumber evidence="4">3.2.1.21</ecNumber>
    </recommendedName>
</protein>
<dbReference type="EMBL" id="KN833076">
    <property type="protein sequence ID" value="KIM73689.1"/>
    <property type="molecule type" value="Genomic_DNA"/>
</dbReference>
<keyword evidence="9" id="KW-0326">Glycosidase</keyword>
<dbReference type="Gene3D" id="2.60.40.10">
    <property type="entry name" value="Immunoglobulins"/>
    <property type="match status" value="1"/>
</dbReference>
<dbReference type="Proteomes" id="UP000054166">
    <property type="component" value="Unassembled WGS sequence"/>
</dbReference>
<dbReference type="FunFam" id="3.40.50.1700:FF:000003">
    <property type="entry name" value="Probable beta-glucosidase"/>
    <property type="match status" value="1"/>
</dbReference>
<dbReference type="InterPro" id="IPR050288">
    <property type="entry name" value="Cellulose_deg_GH3"/>
</dbReference>
<evidence type="ECO:0000259" key="12">
    <source>
        <dbReference type="SMART" id="SM01217"/>
    </source>
</evidence>
<proteinExistence type="inferred from homology"/>
<dbReference type="GO" id="GO:0030245">
    <property type="term" value="P:cellulose catabolic process"/>
    <property type="evidence" value="ECO:0007669"/>
    <property type="project" value="UniProtKB-KW"/>
</dbReference>
<evidence type="ECO:0000256" key="1">
    <source>
        <dbReference type="ARBA" id="ARBA00000448"/>
    </source>
</evidence>
<keyword evidence="6" id="KW-0136">Cellulose degradation</keyword>
<dbReference type="InterPro" id="IPR026891">
    <property type="entry name" value="Fn3-like"/>
</dbReference>
<dbReference type="HOGENOM" id="CLU_004542_2_3_1"/>
<evidence type="ECO:0000256" key="2">
    <source>
        <dbReference type="ARBA" id="ARBA00004987"/>
    </source>
</evidence>
<dbReference type="InterPro" id="IPR002772">
    <property type="entry name" value="Glyco_hydro_3_C"/>
</dbReference>
<evidence type="ECO:0000256" key="4">
    <source>
        <dbReference type="ARBA" id="ARBA00012744"/>
    </source>
</evidence>
<evidence type="ECO:0000256" key="6">
    <source>
        <dbReference type="ARBA" id="ARBA00023001"/>
    </source>
</evidence>
<accession>A0A0C3F0L9</accession>
<dbReference type="InterPro" id="IPR001764">
    <property type="entry name" value="Glyco_hydro_3_N"/>
</dbReference>
<feature type="signal peptide" evidence="11">
    <location>
        <begin position="1"/>
        <end position="18"/>
    </location>
</feature>
<dbReference type="InterPro" id="IPR036881">
    <property type="entry name" value="Glyco_hydro_3_C_sf"/>
</dbReference>
<dbReference type="Pfam" id="PF01915">
    <property type="entry name" value="Glyco_hydro_3_C"/>
    <property type="match status" value="1"/>
</dbReference>
<dbReference type="PANTHER" id="PTHR42715:SF2">
    <property type="entry name" value="BETA-GLUCOSIDASE F-RELATED"/>
    <property type="match status" value="1"/>
</dbReference>
<dbReference type="InParanoid" id="A0A0C3F0L9"/>
<dbReference type="GO" id="GO:0008422">
    <property type="term" value="F:beta-glucosidase activity"/>
    <property type="evidence" value="ECO:0007669"/>
    <property type="project" value="UniProtKB-EC"/>
</dbReference>
<dbReference type="SUPFAM" id="SSF51445">
    <property type="entry name" value="(Trans)glycosidases"/>
    <property type="match status" value="1"/>
</dbReference>
<dbReference type="FunFam" id="3.20.20.300:FF:000002">
    <property type="entry name" value="Probable beta-glucosidase"/>
    <property type="match status" value="1"/>
</dbReference>
<comment type="catalytic activity">
    <reaction evidence="1">
        <text>Hydrolysis of terminal, non-reducing beta-D-glucosyl residues with release of beta-D-glucose.</text>
        <dbReference type="EC" id="3.2.1.21"/>
    </reaction>
</comment>
<keyword evidence="11" id="KW-0732">Signal</keyword>
<dbReference type="OrthoDB" id="416222at2759"/>
<evidence type="ECO:0000256" key="7">
    <source>
        <dbReference type="ARBA" id="ARBA00023180"/>
    </source>
</evidence>
<evidence type="ECO:0000313" key="13">
    <source>
        <dbReference type="EMBL" id="KIM73689.1"/>
    </source>
</evidence>
<dbReference type="Gene3D" id="3.40.50.1700">
    <property type="entry name" value="Glycoside hydrolase family 3 C-terminal domain"/>
    <property type="match status" value="1"/>
</dbReference>
<reference evidence="13 14" key="1">
    <citation type="submission" date="2014-04" db="EMBL/GenBank/DDBJ databases">
        <authorList>
            <consortium name="DOE Joint Genome Institute"/>
            <person name="Kuo A."/>
            <person name="Tarkka M."/>
            <person name="Buscot F."/>
            <person name="Kohler A."/>
            <person name="Nagy L.G."/>
            <person name="Floudas D."/>
            <person name="Copeland A."/>
            <person name="Barry K.W."/>
            <person name="Cichocki N."/>
            <person name="Veneault-Fourrey C."/>
            <person name="LaButti K."/>
            <person name="Lindquist E.A."/>
            <person name="Lipzen A."/>
            <person name="Lundell T."/>
            <person name="Morin E."/>
            <person name="Murat C."/>
            <person name="Sun H."/>
            <person name="Tunlid A."/>
            <person name="Henrissat B."/>
            <person name="Grigoriev I.V."/>
            <person name="Hibbett D.S."/>
            <person name="Martin F."/>
            <person name="Nordberg H.P."/>
            <person name="Cantor M.N."/>
            <person name="Hua S.X."/>
        </authorList>
    </citation>
    <scope>NUCLEOTIDE SEQUENCE [LARGE SCALE GENOMIC DNA]</scope>
    <source>
        <strain evidence="13 14">F 1598</strain>
    </source>
</reference>
<dbReference type="PANTHER" id="PTHR42715">
    <property type="entry name" value="BETA-GLUCOSIDASE"/>
    <property type="match status" value="1"/>
</dbReference>
<dbReference type="InterPro" id="IPR013783">
    <property type="entry name" value="Ig-like_fold"/>
</dbReference>
<gene>
    <name evidence="13" type="ORF">PILCRDRAFT_802276</name>
</gene>
<name>A0A0C3F0L9_PILCF</name>
<keyword evidence="5 13" id="KW-0378">Hydrolase</keyword>
<evidence type="ECO:0000256" key="10">
    <source>
        <dbReference type="ARBA" id="ARBA00023326"/>
    </source>
</evidence>
<dbReference type="STRING" id="765440.A0A0C3F0L9"/>
<evidence type="ECO:0000256" key="11">
    <source>
        <dbReference type="SAM" id="SignalP"/>
    </source>
</evidence>
<organism evidence="13 14">
    <name type="scientific">Piloderma croceum (strain F 1598)</name>
    <dbReference type="NCBI Taxonomy" id="765440"/>
    <lineage>
        <taxon>Eukaryota</taxon>
        <taxon>Fungi</taxon>
        <taxon>Dikarya</taxon>
        <taxon>Basidiomycota</taxon>
        <taxon>Agaricomycotina</taxon>
        <taxon>Agaricomycetes</taxon>
        <taxon>Agaricomycetidae</taxon>
        <taxon>Atheliales</taxon>
        <taxon>Atheliaceae</taxon>
        <taxon>Piloderma</taxon>
    </lineage>
</organism>
<feature type="chain" id="PRO_5002164298" description="beta-glucosidase" evidence="11">
    <location>
        <begin position="19"/>
        <end position="851"/>
    </location>
</feature>
<dbReference type="InterPro" id="IPR017853">
    <property type="entry name" value="GH"/>
</dbReference>
<dbReference type="Pfam" id="PF14310">
    <property type="entry name" value="Fn3-like"/>
    <property type="match status" value="1"/>
</dbReference>
<evidence type="ECO:0000256" key="5">
    <source>
        <dbReference type="ARBA" id="ARBA00022801"/>
    </source>
</evidence>
<dbReference type="Gene3D" id="3.20.20.300">
    <property type="entry name" value="Glycoside hydrolase, family 3, N-terminal domain"/>
    <property type="match status" value="1"/>
</dbReference>
<feature type="domain" description="Fibronectin type III-like" evidence="12">
    <location>
        <begin position="768"/>
        <end position="837"/>
    </location>
</feature>
<keyword evidence="14" id="KW-1185">Reference proteome</keyword>